<sequence length="31" mass="3690">MLGIAIFIYTLIKYIIDQFEYLMITVSSENF</sequence>
<proteinExistence type="predicted"/>
<evidence type="ECO:0000313" key="2">
    <source>
        <dbReference type="Proteomes" id="UP000014216"/>
    </source>
</evidence>
<organism evidence="1 2">
    <name type="scientific">Desulfotignum phosphitoxidans DSM 13687</name>
    <dbReference type="NCBI Taxonomy" id="1286635"/>
    <lineage>
        <taxon>Bacteria</taxon>
        <taxon>Pseudomonadati</taxon>
        <taxon>Thermodesulfobacteriota</taxon>
        <taxon>Desulfobacteria</taxon>
        <taxon>Desulfobacterales</taxon>
        <taxon>Desulfobacteraceae</taxon>
        <taxon>Desulfotignum</taxon>
    </lineage>
</organism>
<evidence type="ECO:0000313" key="1">
    <source>
        <dbReference type="EMBL" id="EMS79288.1"/>
    </source>
</evidence>
<name>S0FW55_9BACT</name>
<keyword evidence="2" id="KW-1185">Reference proteome</keyword>
<protein>
    <submittedName>
        <fullName evidence="1">Multidrug resistance protein</fullName>
    </submittedName>
</protein>
<accession>S0FW55</accession>
<dbReference type="EMBL" id="APJX01000005">
    <property type="protein sequence ID" value="EMS79288.1"/>
    <property type="molecule type" value="Genomic_DNA"/>
</dbReference>
<dbReference type="Proteomes" id="UP000014216">
    <property type="component" value="Unassembled WGS sequence"/>
</dbReference>
<dbReference type="AlphaFoldDB" id="S0FW55"/>
<reference evidence="1 2" key="1">
    <citation type="journal article" date="2013" name="Genome Announc.">
        <title>Draft Genome Sequence of Desulfotignum phosphitoxidans DSM 13687 Strain FiPS-3.</title>
        <authorList>
            <person name="Poehlein A."/>
            <person name="Daniel R."/>
            <person name="Simeonova D.D."/>
        </authorList>
    </citation>
    <scope>NUCLEOTIDE SEQUENCE [LARGE SCALE GENOMIC DNA]</scope>
    <source>
        <strain evidence="1 2">DSM 13687</strain>
    </source>
</reference>
<gene>
    <name evidence="1" type="ORF">Dpo_5c02130</name>
</gene>
<comment type="caution">
    <text evidence="1">The sequence shown here is derived from an EMBL/GenBank/DDBJ whole genome shotgun (WGS) entry which is preliminary data.</text>
</comment>